<evidence type="ECO:0000259" key="2">
    <source>
        <dbReference type="PROSITE" id="PS51864"/>
    </source>
</evidence>
<protein>
    <recommendedName>
        <fullName evidence="2">Peptidase M12A domain-containing protein</fullName>
    </recommendedName>
</protein>
<feature type="binding site" evidence="1">
    <location>
        <position position="173"/>
    </location>
    <ligand>
        <name>Zn(2+)</name>
        <dbReference type="ChEBI" id="CHEBI:29105"/>
        <note>catalytic</note>
    </ligand>
</feature>
<keyword evidence="1" id="KW-0862">Zinc</keyword>
<feature type="active site" evidence="1">
    <location>
        <position position="164"/>
    </location>
</feature>
<dbReference type="GO" id="GO:0006508">
    <property type="term" value="P:proteolysis"/>
    <property type="evidence" value="ECO:0007669"/>
    <property type="project" value="UniProtKB-KW"/>
</dbReference>
<dbReference type="InterPro" id="IPR006026">
    <property type="entry name" value="Peptidase_Metallo"/>
</dbReference>
<name>A0A0R3LZG0_9BRAD</name>
<keyword evidence="1" id="KW-0482">Metalloprotease</keyword>
<dbReference type="EMBL" id="LLXZ01000057">
    <property type="protein sequence ID" value="KRR10637.1"/>
    <property type="molecule type" value="Genomic_DNA"/>
</dbReference>
<dbReference type="STRING" id="280332.CQ12_19405"/>
<dbReference type="GO" id="GO:0008270">
    <property type="term" value="F:zinc ion binding"/>
    <property type="evidence" value="ECO:0007669"/>
    <property type="project" value="UniProtKB-UniRule"/>
</dbReference>
<dbReference type="InterPro" id="IPR034035">
    <property type="entry name" value="Astacin-like_dom"/>
</dbReference>
<feature type="domain" description="Peptidase M12A" evidence="2">
    <location>
        <begin position="72"/>
        <end position="262"/>
    </location>
</feature>
<organism evidence="3 4">
    <name type="scientific">Bradyrhizobium jicamae</name>
    <dbReference type="NCBI Taxonomy" id="280332"/>
    <lineage>
        <taxon>Bacteria</taxon>
        <taxon>Pseudomonadati</taxon>
        <taxon>Pseudomonadota</taxon>
        <taxon>Alphaproteobacteria</taxon>
        <taxon>Hyphomicrobiales</taxon>
        <taxon>Nitrobacteraceae</taxon>
        <taxon>Bradyrhizobium</taxon>
    </lineage>
</organism>
<dbReference type="AlphaFoldDB" id="A0A0R3LZG0"/>
<dbReference type="GO" id="GO:0004222">
    <property type="term" value="F:metalloendopeptidase activity"/>
    <property type="evidence" value="ECO:0007669"/>
    <property type="project" value="UniProtKB-UniRule"/>
</dbReference>
<evidence type="ECO:0000256" key="1">
    <source>
        <dbReference type="PROSITE-ProRule" id="PRU01211"/>
    </source>
</evidence>
<keyword evidence="1" id="KW-0479">Metal-binding</keyword>
<feature type="binding site" evidence="1">
    <location>
        <position position="167"/>
    </location>
    <ligand>
        <name>Zn(2+)</name>
        <dbReference type="ChEBI" id="CHEBI:29105"/>
        <note>catalytic</note>
    </ligand>
</feature>
<accession>A0A0R3LZG0</accession>
<dbReference type="NCBIfam" id="NF045530">
    <property type="entry name" value="LegP"/>
    <property type="match status" value="1"/>
</dbReference>
<dbReference type="InterPro" id="IPR024079">
    <property type="entry name" value="MetalloPept_cat_dom_sf"/>
</dbReference>
<dbReference type="PANTHER" id="PTHR10127">
    <property type="entry name" value="DISCOIDIN, CUB, EGF, LAMININ , AND ZINC METALLOPROTEASE DOMAIN CONTAINING"/>
    <property type="match status" value="1"/>
</dbReference>
<dbReference type="Proteomes" id="UP000050863">
    <property type="component" value="Unassembled WGS sequence"/>
</dbReference>
<dbReference type="Gene3D" id="3.40.390.10">
    <property type="entry name" value="Collagenase (Catalytic Domain)"/>
    <property type="match status" value="1"/>
</dbReference>
<evidence type="ECO:0000313" key="4">
    <source>
        <dbReference type="Proteomes" id="UP000050863"/>
    </source>
</evidence>
<dbReference type="RefSeq" id="WP_057834932.1">
    <property type="nucleotide sequence ID" value="NZ_LLXZ01000057.1"/>
</dbReference>
<reference evidence="3 4" key="1">
    <citation type="submission" date="2014-03" db="EMBL/GenBank/DDBJ databases">
        <title>Bradyrhizobium valentinum sp. nov., isolated from effective nodules of Lupinus mariae-josephae, a lupine endemic of basic-lime soils in Eastern Spain.</title>
        <authorList>
            <person name="Duran D."/>
            <person name="Rey L."/>
            <person name="Navarro A."/>
            <person name="Busquets A."/>
            <person name="Imperial J."/>
            <person name="Ruiz-Argueso T."/>
        </authorList>
    </citation>
    <scope>NUCLEOTIDE SEQUENCE [LARGE SCALE GENOMIC DNA]</scope>
    <source>
        <strain evidence="3 4">PAC68</strain>
    </source>
</reference>
<evidence type="ECO:0000313" key="3">
    <source>
        <dbReference type="EMBL" id="KRR10637.1"/>
    </source>
</evidence>
<dbReference type="SUPFAM" id="SSF55486">
    <property type="entry name" value="Metalloproteases ('zincins'), catalytic domain"/>
    <property type="match status" value="1"/>
</dbReference>
<feature type="binding site" evidence="1">
    <location>
        <position position="163"/>
    </location>
    <ligand>
        <name>Zn(2+)</name>
        <dbReference type="ChEBI" id="CHEBI:29105"/>
        <note>catalytic</note>
    </ligand>
</feature>
<keyword evidence="1" id="KW-0645">Protease</keyword>
<dbReference type="InterPro" id="IPR001506">
    <property type="entry name" value="Peptidase_M12A"/>
</dbReference>
<keyword evidence="4" id="KW-1185">Reference proteome</keyword>
<comment type="caution">
    <text evidence="1">Lacks conserved residue(s) required for the propagation of feature annotation.</text>
</comment>
<dbReference type="Pfam" id="PF01400">
    <property type="entry name" value="Astacin"/>
    <property type="match status" value="1"/>
</dbReference>
<dbReference type="PRINTS" id="PR00480">
    <property type="entry name" value="ASTACIN"/>
</dbReference>
<dbReference type="SMART" id="SM00235">
    <property type="entry name" value="ZnMc"/>
    <property type="match status" value="1"/>
</dbReference>
<proteinExistence type="predicted"/>
<comment type="cofactor">
    <cofactor evidence="1">
        <name>Zn(2+)</name>
        <dbReference type="ChEBI" id="CHEBI:29105"/>
    </cofactor>
    <text evidence="1">Binds 1 zinc ion per subunit.</text>
</comment>
<dbReference type="PROSITE" id="PS51864">
    <property type="entry name" value="ASTACIN"/>
    <property type="match status" value="1"/>
</dbReference>
<dbReference type="PANTHER" id="PTHR10127:SF850">
    <property type="entry name" value="METALLOENDOPEPTIDASE"/>
    <property type="match status" value="1"/>
</dbReference>
<keyword evidence="1" id="KW-0378">Hydrolase</keyword>
<dbReference type="CDD" id="cd04280">
    <property type="entry name" value="ZnMc_astacin_like"/>
    <property type="match status" value="1"/>
</dbReference>
<sequence>MADGFLTSDTTDTTWIKPLDTGWKEVTYAAVDGLAVFEGCIILGTVAEAQAVKKFVDDNPGIKEEGVESFGTGIVGTQFRWKNNTIPFEIDPNLPNQQRVLDAIKHWQDNTPIKFVKRNSADPAHRDFVVFRPGSGCASSVGRRGGRQEIILGSACSTGNCIHEIGHTVGLWHEQSRKDRNQFVTVKLDAVVPNARHNFNQHIQDGIDLLAYDYGSIMHYPRNAFSANGEDTIIPKQAGVEIGQRKKLSAGDIASVKKLIKS</sequence>
<gene>
    <name evidence="3" type="ORF">CQ12_19405</name>
</gene>
<comment type="caution">
    <text evidence="3">The sequence shown here is derived from an EMBL/GenBank/DDBJ whole genome shotgun (WGS) entry which is preliminary data.</text>
</comment>
<dbReference type="OrthoDB" id="8455098at2"/>